<proteinExistence type="predicted"/>
<evidence type="ECO:0000313" key="3">
    <source>
        <dbReference type="Proteomes" id="UP000321424"/>
    </source>
</evidence>
<dbReference type="OrthoDB" id="4547789at2"/>
<dbReference type="PROSITE" id="PS51257">
    <property type="entry name" value="PROKAR_LIPOPROTEIN"/>
    <property type="match status" value="1"/>
</dbReference>
<comment type="caution">
    <text evidence="2">The sequence shown here is derived from an EMBL/GenBank/DDBJ whole genome shotgun (WGS) entry which is preliminary data.</text>
</comment>
<sequence>MTSRGNVGRAVGLAVGVVMVLVGCQDSSNGTPTSAGVTSTSVGVGTSAQTSPATDTAPWDPCTLSPDALRATGLDPDSKKKGAAGVDFEGWKVCNWRASARWYTASIFAGSPSLQEVRGRKDFTDLKALGIDGRQAVQFKLASDNDHLGCGVAVEVPRGTVIFDVLGRYSEPLQEDPCVVAGRHATELAKYLP</sequence>
<evidence type="ECO:0000256" key="1">
    <source>
        <dbReference type="SAM" id="MobiDB-lite"/>
    </source>
</evidence>
<feature type="compositionally biased region" description="Low complexity" evidence="1">
    <location>
        <begin position="33"/>
        <end position="51"/>
    </location>
</feature>
<name>A0A511MFV4_9NOCA</name>
<reference evidence="2 3" key="1">
    <citation type="submission" date="2019-07" db="EMBL/GenBank/DDBJ databases">
        <title>Whole genome shotgun sequence of Nocardia ninae NBRC 108245.</title>
        <authorList>
            <person name="Hosoyama A."/>
            <person name="Uohara A."/>
            <person name="Ohji S."/>
            <person name="Ichikawa N."/>
        </authorList>
    </citation>
    <scope>NUCLEOTIDE SEQUENCE [LARGE SCALE GENOMIC DNA]</scope>
    <source>
        <strain evidence="2 3">NBRC 108245</strain>
    </source>
</reference>
<evidence type="ECO:0008006" key="4">
    <source>
        <dbReference type="Google" id="ProtNLM"/>
    </source>
</evidence>
<accession>A0A511MFV4</accession>
<dbReference type="Pfam" id="PF12079">
    <property type="entry name" value="DUF3558"/>
    <property type="match status" value="1"/>
</dbReference>
<protein>
    <recommendedName>
        <fullName evidence="4">DUF3558 domain-containing protein</fullName>
    </recommendedName>
</protein>
<dbReference type="EMBL" id="BJXA01000020">
    <property type="protein sequence ID" value="GEM38958.1"/>
    <property type="molecule type" value="Genomic_DNA"/>
</dbReference>
<dbReference type="Proteomes" id="UP000321424">
    <property type="component" value="Unassembled WGS sequence"/>
</dbReference>
<keyword evidence="3" id="KW-1185">Reference proteome</keyword>
<dbReference type="InterPro" id="IPR024520">
    <property type="entry name" value="DUF3558"/>
</dbReference>
<dbReference type="AlphaFoldDB" id="A0A511MFV4"/>
<evidence type="ECO:0000313" key="2">
    <source>
        <dbReference type="EMBL" id="GEM38958.1"/>
    </source>
</evidence>
<gene>
    <name evidence="2" type="ORF">NN4_34770</name>
</gene>
<feature type="region of interest" description="Disordered" evidence="1">
    <location>
        <begin position="29"/>
        <end position="60"/>
    </location>
</feature>
<organism evidence="2 3">
    <name type="scientific">Nocardia ninae NBRC 108245</name>
    <dbReference type="NCBI Taxonomy" id="1210091"/>
    <lineage>
        <taxon>Bacteria</taxon>
        <taxon>Bacillati</taxon>
        <taxon>Actinomycetota</taxon>
        <taxon>Actinomycetes</taxon>
        <taxon>Mycobacteriales</taxon>
        <taxon>Nocardiaceae</taxon>
        <taxon>Nocardia</taxon>
    </lineage>
</organism>